<organism evidence="3 4">
    <name type="scientific">Trichonephila clavata</name>
    <name type="common">Joro spider</name>
    <name type="synonym">Nephila clavata</name>
    <dbReference type="NCBI Taxonomy" id="2740835"/>
    <lineage>
        <taxon>Eukaryota</taxon>
        <taxon>Metazoa</taxon>
        <taxon>Ecdysozoa</taxon>
        <taxon>Arthropoda</taxon>
        <taxon>Chelicerata</taxon>
        <taxon>Arachnida</taxon>
        <taxon>Araneae</taxon>
        <taxon>Araneomorphae</taxon>
        <taxon>Entelegynae</taxon>
        <taxon>Araneoidea</taxon>
        <taxon>Nephilidae</taxon>
        <taxon>Trichonephila</taxon>
    </lineage>
</organism>
<feature type="domain" description="DUF1758" evidence="1">
    <location>
        <begin position="292"/>
        <end position="437"/>
    </location>
</feature>
<evidence type="ECO:0008006" key="5">
    <source>
        <dbReference type="Google" id="ProtNLM"/>
    </source>
</evidence>
<dbReference type="AlphaFoldDB" id="A0A8X6LP29"/>
<feature type="domain" description="DUF5641" evidence="2">
    <location>
        <begin position="722"/>
        <end position="811"/>
    </location>
</feature>
<dbReference type="EMBL" id="BMAO01017408">
    <property type="protein sequence ID" value="GFR15432.1"/>
    <property type="molecule type" value="Genomic_DNA"/>
</dbReference>
<evidence type="ECO:0000313" key="3">
    <source>
        <dbReference type="EMBL" id="GFR15432.1"/>
    </source>
</evidence>
<evidence type="ECO:0000259" key="2">
    <source>
        <dbReference type="Pfam" id="PF18701"/>
    </source>
</evidence>
<sequence length="818" mass="94804">MRMQTTKLFNKVETALLDETISLEEKFDLLSICKDQLNEKYETLKKLNSDIQDGIPDTEFENEIENSENYSVVAESYGRLLCPIILKLIPSEIALDFNRKRLDYETFNVEELLLFLKKETESREATLSMQNSDQQIISSKKENFKHSPKYSNFRRGTPTASALTTNARNACVFCDNYEHDSISCKVLSIPEKREKLRKEGRCYVCFRKFHVSSKCKFKLTPCKICHGNFHNTSICLNKLTNESTLPKESNSDAPLTTTAVSHCKIDKKDVCNKEVVLQTIYVNVECERNSQTSLLLFDVGSQRTFVTSKLVSKLKAPIIRQENLQIFSFASIKPQTKAFGVSKLRLCNLKDKSRFIVIEALVTDVISNVTISLPRLTQDIKAKLASYYLPDARSSRPREVDILLGDYFYQVSCDRPVEKITNSLFLCDSLFGYFLCGTFEEGGNKMENAAVLNLSALNAVWEDLTCLWDLESLGIRHVEDKISELDEEILNKFENNLKFVNKRYETGLLWKDDKKKLGNDFIAGSKSDDEAFYITMTASNIFKEAGMHLRKFHTNSENLRHMWEENKLSDFQNSNDSLKVLGLLWDTNSDVLRFDVQSFPDDWKFNPTKRLVLKAMLKIFDPIGFIAPFSIRMKMLLQETWQKGLQWDDNLPKDLKDAWENWCSEIEHLSELTAPEIEKAELYWIKQTQQSIFNREIDSLKREKSIEKDSKLYSLNPKLDENEQVINHFWRRWRKEYLLELRSANFTNTIATPSKFKIGDVVLLHEDKMPKHLWKCGVIRELFYGRDSKVRSCAVQTSSGVIKRPIQLLYKLELDLND</sequence>
<accession>A0A8X6LP29</accession>
<dbReference type="Pfam" id="PF05380">
    <property type="entry name" value="Peptidase_A17"/>
    <property type="match status" value="1"/>
</dbReference>
<keyword evidence="4" id="KW-1185">Reference proteome</keyword>
<name>A0A8X6LP29_TRICU</name>
<evidence type="ECO:0000259" key="1">
    <source>
        <dbReference type="Pfam" id="PF05585"/>
    </source>
</evidence>
<comment type="caution">
    <text evidence="3">The sequence shown here is derived from an EMBL/GenBank/DDBJ whole genome shotgun (WGS) entry which is preliminary data.</text>
</comment>
<protein>
    <recommendedName>
        <fullName evidence="5">DUF5641 domain-containing protein</fullName>
    </recommendedName>
</protein>
<dbReference type="Proteomes" id="UP000887116">
    <property type="component" value="Unassembled WGS sequence"/>
</dbReference>
<dbReference type="PANTHER" id="PTHR47331">
    <property type="entry name" value="PHD-TYPE DOMAIN-CONTAINING PROTEIN"/>
    <property type="match status" value="1"/>
</dbReference>
<dbReference type="InterPro" id="IPR008737">
    <property type="entry name" value="DUF1758"/>
</dbReference>
<dbReference type="InterPro" id="IPR008042">
    <property type="entry name" value="Retrotrans_Pao"/>
</dbReference>
<proteinExistence type="predicted"/>
<gene>
    <name evidence="3" type="primary">X975_19634</name>
    <name evidence="3" type="ORF">TNCT_663851</name>
</gene>
<evidence type="ECO:0000313" key="4">
    <source>
        <dbReference type="Proteomes" id="UP000887116"/>
    </source>
</evidence>
<dbReference type="OrthoDB" id="6430234at2759"/>
<dbReference type="InterPro" id="IPR040676">
    <property type="entry name" value="DUF5641"/>
</dbReference>
<reference evidence="3" key="1">
    <citation type="submission" date="2020-07" db="EMBL/GenBank/DDBJ databases">
        <title>Multicomponent nature underlies the extraordinary mechanical properties of spider dragline silk.</title>
        <authorList>
            <person name="Kono N."/>
            <person name="Nakamura H."/>
            <person name="Mori M."/>
            <person name="Yoshida Y."/>
            <person name="Ohtoshi R."/>
            <person name="Malay A.D."/>
            <person name="Moran D.A.P."/>
            <person name="Tomita M."/>
            <person name="Numata K."/>
            <person name="Arakawa K."/>
        </authorList>
    </citation>
    <scope>NUCLEOTIDE SEQUENCE</scope>
</reference>
<dbReference type="Pfam" id="PF05585">
    <property type="entry name" value="DUF1758"/>
    <property type="match status" value="1"/>
</dbReference>
<dbReference type="PANTHER" id="PTHR47331:SF5">
    <property type="entry name" value="RIBONUCLEASE H"/>
    <property type="match status" value="1"/>
</dbReference>
<dbReference type="Pfam" id="PF18701">
    <property type="entry name" value="DUF5641"/>
    <property type="match status" value="1"/>
</dbReference>